<sequence length="123" mass="13649">MSNSNTTVVLQNNCTAKQKSPTSLAEIAAISVLLLRNFGISTGDECEVPKSLDYVTWYSTSYNCPSPSHSKANCPFRTEKQRGGRAQQIYTSSQKRLQVINELTSSTNFEAQMKTKKLHPSKT</sequence>
<dbReference type="CTD" id="9939297"/>
<accession>A0A1S0U7R5</accession>
<dbReference type="GeneID" id="9939297"/>
<name>A0A1S0U7R5_LOALO</name>
<protein>
    <submittedName>
        <fullName evidence="1">Uncharacterized protein</fullName>
    </submittedName>
</protein>
<organism evidence="1">
    <name type="scientific">Loa loa</name>
    <name type="common">Eye worm</name>
    <name type="synonym">Filaria loa</name>
    <dbReference type="NCBI Taxonomy" id="7209"/>
    <lineage>
        <taxon>Eukaryota</taxon>
        <taxon>Metazoa</taxon>
        <taxon>Ecdysozoa</taxon>
        <taxon>Nematoda</taxon>
        <taxon>Chromadorea</taxon>
        <taxon>Rhabditida</taxon>
        <taxon>Spirurina</taxon>
        <taxon>Spiruromorpha</taxon>
        <taxon>Filarioidea</taxon>
        <taxon>Onchocercidae</taxon>
        <taxon>Loa</taxon>
    </lineage>
</organism>
<proteinExistence type="predicted"/>
<reference evidence="1" key="1">
    <citation type="submission" date="2012-04" db="EMBL/GenBank/DDBJ databases">
        <title>The Genome Sequence of Loa loa.</title>
        <authorList>
            <consortium name="The Broad Institute Genome Sequencing Platform"/>
            <consortium name="Broad Institute Genome Sequencing Center for Infectious Disease"/>
            <person name="Nutman T.B."/>
            <person name="Fink D.L."/>
            <person name="Russ C."/>
            <person name="Young S."/>
            <person name="Zeng Q."/>
            <person name="Gargeya S."/>
            <person name="Alvarado L."/>
            <person name="Berlin A."/>
            <person name="Chapman S.B."/>
            <person name="Chen Z."/>
            <person name="Freedman E."/>
            <person name="Gellesch M."/>
            <person name="Goldberg J."/>
            <person name="Griggs A."/>
            <person name="Gujja S."/>
            <person name="Heilman E.R."/>
            <person name="Heiman D."/>
            <person name="Howarth C."/>
            <person name="Mehta T."/>
            <person name="Neiman D."/>
            <person name="Pearson M."/>
            <person name="Roberts A."/>
            <person name="Saif S."/>
            <person name="Shea T."/>
            <person name="Shenoy N."/>
            <person name="Sisk P."/>
            <person name="Stolte C."/>
            <person name="Sykes S."/>
            <person name="White J."/>
            <person name="Yandava C."/>
            <person name="Haas B."/>
            <person name="Henn M.R."/>
            <person name="Nusbaum C."/>
            <person name="Birren B."/>
        </authorList>
    </citation>
    <scope>NUCLEOTIDE SEQUENCE [LARGE SCALE GENOMIC DNA]</scope>
</reference>
<dbReference type="InParanoid" id="A0A1S0U7R5"/>
<dbReference type="KEGG" id="loa:LOAG_01922"/>
<evidence type="ECO:0000313" key="1">
    <source>
        <dbReference type="EMBL" id="EFO26563.1"/>
    </source>
</evidence>
<dbReference type="RefSeq" id="XP_003137508.1">
    <property type="nucleotide sequence ID" value="XM_003137460.1"/>
</dbReference>
<gene>
    <name evidence="1" type="ORF">LOAG_01922</name>
</gene>
<dbReference type="AlphaFoldDB" id="A0A1S0U7R5"/>
<dbReference type="EMBL" id="JH712113">
    <property type="protein sequence ID" value="EFO26563.1"/>
    <property type="molecule type" value="Genomic_DNA"/>
</dbReference>